<dbReference type="EMBL" id="ALWB01000309">
    <property type="protein sequence ID" value="ELS30482.1"/>
    <property type="molecule type" value="Genomic_DNA"/>
</dbReference>
<reference evidence="2 3" key="1">
    <citation type="journal article" date="2013" name="Proc. Natl. Acad. Sci. U.S.A.">
        <title>Improving the coverage of the cyanobacterial phylum using diversity-driven genome sequencing.</title>
        <authorList>
            <person name="Shih P.M."/>
            <person name="Wu D."/>
            <person name="Latifi A."/>
            <person name="Axen S.D."/>
            <person name="Fewer D.P."/>
            <person name="Talla E."/>
            <person name="Calteau A."/>
            <person name="Cai F."/>
            <person name="Tandeau de Marsac N."/>
            <person name="Rippka R."/>
            <person name="Herdman M."/>
            <person name="Sivonen K."/>
            <person name="Coursin T."/>
            <person name="Laurent T."/>
            <person name="Goodwin L."/>
            <person name="Nolan M."/>
            <person name="Davenport K.W."/>
            <person name="Han C.S."/>
            <person name="Rubin E.M."/>
            <person name="Eisen J.A."/>
            <person name="Woyke T."/>
            <person name="Gugger M."/>
            <person name="Kerfeld C.A."/>
        </authorList>
    </citation>
    <scope>NUCLEOTIDE SEQUENCE [LARGE SCALE GENOMIC DNA]</scope>
    <source>
        <strain evidence="2 3">PCC 7429</strain>
    </source>
</reference>
<dbReference type="PANTHER" id="PTHR33495">
    <property type="entry name" value="ANTI-SIGMA FACTOR ANTAGONIST TM_1081-RELATED-RELATED"/>
    <property type="match status" value="1"/>
</dbReference>
<sequence length="173" mass="19150">MIGNKSITLSKQLKGRTMDTITKVNQLSFHQGSNSESAFTIKLTDSKFDNLAGSELFGKVESWISANVMMNNKKVPVLIVDMENVEFIDSQGLQKLLASLRLMHSQKSNLLLCSLQPSVRIVFEITRVDQLFAVLPSIDTFMNQSNQQLQDSDCLVSDCLVSDCLVSDCLVAA</sequence>
<dbReference type="InterPro" id="IPR002645">
    <property type="entry name" value="STAS_dom"/>
</dbReference>
<dbReference type="Gene3D" id="3.30.750.24">
    <property type="entry name" value="STAS domain"/>
    <property type="match status" value="1"/>
</dbReference>
<dbReference type="Proteomes" id="UP000011201">
    <property type="component" value="Unassembled WGS sequence"/>
</dbReference>
<accession>L8MRE3</accession>
<dbReference type="PANTHER" id="PTHR33495:SF2">
    <property type="entry name" value="ANTI-SIGMA FACTOR ANTAGONIST TM_1081-RELATED"/>
    <property type="match status" value="1"/>
</dbReference>
<dbReference type="PATRIC" id="fig|927668.3.peg.4984"/>
<protein>
    <submittedName>
        <fullName evidence="2">Sulfate transporter/antisigma-factor antagonist STAS</fullName>
    </submittedName>
</protein>
<keyword evidence="3" id="KW-1185">Reference proteome</keyword>
<name>L8MRE3_9CYAN</name>
<comment type="caution">
    <text evidence="2">The sequence shown here is derived from an EMBL/GenBank/DDBJ whole genome shotgun (WGS) entry which is preliminary data.</text>
</comment>
<dbReference type="PROSITE" id="PS50801">
    <property type="entry name" value="STAS"/>
    <property type="match status" value="1"/>
</dbReference>
<dbReference type="CDD" id="cd07043">
    <property type="entry name" value="STAS_anti-anti-sigma_factors"/>
    <property type="match status" value="1"/>
</dbReference>
<organism evidence="2 3">
    <name type="scientific">Pseudanabaena biceps PCC 7429</name>
    <dbReference type="NCBI Taxonomy" id="927668"/>
    <lineage>
        <taxon>Bacteria</taxon>
        <taxon>Bacillati</taxon>
        <taxon>Cyanobacteriota</taxon>
        <taxon>Cyanophyceae</taxon>
        <taxon>Pseudanabaenales</taxon>
        <taxon>Pseudanabaenaceae</taxon>
        <taxon>Pseudanabaena</taxon>
    </lineage>
</organism>
<evidence type="ECO:0000313" key="2">
    <source>
        <dbReference type="EMBL" id="ELS30482.1"/>
    </source>
</evidence>
<dbReference type="SUPFAM" id="SSF52091">
    <property type="entry name" value="SpoIIaa-like"/>
    <property type="match status" value="1"/>
</dbReference>
<evidence type="ECO:0000259" key="1">
    <source>
        <dbReference type="PROSITE" id="PS50801"/>
    </source>
</evidence>
<gene>
    <name evidence="2" type="ORF">Pse7429DRAFT_4403</name>
</gene>
<dbReference type="AlphaFoldDB" id="L8MRE3"/>
<dbReference type="InterPro" id="IPR036513">
    <property type="entry name" value="STAS_dom_sf"/>
</dbReference>
<feature type="domain" description="STAS" evidence="1">
    <location>
        <begin position="78"/>
        <end position="145"/>
    </location>
</feature>
<evidence type="ECO:0000313" key="3">
    <source>
        <dbReference type="Proteomes" id="UP000011201"/>
    </source>
</evidence>
<proteinExistence type="predicted"/>
<dbReference type="Pfam" id="PF01740">
    <property type="entry name" value="STAS"/>
    <property type="match status" value="1"/>
</dbReference>
<dbReference type="GO" id="GO:0043856">
    <property type="term" value="F:anti-sigma factor antagonist activity"/>
    <property type="evidence" value="ECO:0007669"/>
    <property type="project" value="TreeGrafter"/>
</dbReference>